<keyword evidence="2" id="KW-1185">Reference proteome</keyword>
<comment type="caution">
    <text evidence="1">The sequence shown here is derived from an EMBL/GenBank/DDBJ whole genome shotgun (WGS) entry which is preliminary data.</text>
</comment>
<proteinExistence type="predicted"/>
<evidence type="ECO:0000313" key="2">
    <source>
        <dbReference type="Proteomes" id="UP001500839"/>
    </source>
</evidence>
<evidence type="ECO:0000313" key="1">
    <source>
        <dbReference type="EMBL" id="GAA4820679.1"/>
    </source>
</evidence>
<organism evidence="1 2">
    <name type="scientific">Tomitella cavernea</name>
    <dbReference type="NCBI Taxonomy" id="1387982"/>
    <lineage>
        <taxon>Bacteria</taxon>
        <taxon>Bacillati</taxon>
        <taxon>Actinomycetota</taxon>
        <taxon>Actinomycetes</taxon>
        <taxon>Mycobacteriales</taxon>
        <taxon>Tomitella</taxon>
    </lineage>
</organism>
<accession>A0ABP9CX80</accession>
<gene>
    <name evidence="1" type="ORF">GCM10023353_30840</name>
</gene>
<sequence length="238" mass="25403">MRDRRTRDIYREFALRFWRRSEAVMVDAAARRGVAQHPGARAPDEMPGNGFGDVSTGCTVDWHAATNFALDSSATADLDVFVSPEFDSAGYLRTDKWGDATHMTWRTVAATDRAINDFPLTVTLPAGYTYDESDVSIKPADDTWFGTSMQTDDWATGVGPDDLQVAGPVVNEDGTSTFMITAVGGSLPADGRLDRRQPAPHRHRGACEGDGPFCGDGIFSGSLGSLFGGGSLGSLSAG</sequence>
<name>A0ABP9CX80_9ACTN</name>
<dbReference type="Proteomes" id="UP001500839">
    <property type="component" value="Unassembled WGS sequence"/>
</dbReference>
<dbReference type="EMBL" id="BAABKQ010000001">
    <property type="protein sequence ID" value="GAA4820679.1"/>
    <property type="molecule type" value="Genomic_DNA"/>
</dbReference>
<reference evidence="2" key="1">
    <citation type="journal article" date="2019" name="Int. J. Syst. Evol. Microbiol.">
        <title>The Global Catalogue of Microorganisms (GCM) 10K type strain sequencing project: providing services to taxonomists for standard genome sequencing and annotation.</title>
        <authorList>
            <consortium name="The Broad Institute Genomics Platform"/>
            <consortium name="The Broad Institute Genome Sequencing Center for Infectious Disease"/>
            <person name="Wu L."/>
            <person name="Ma J."/>
        </authorList>
    </citation>
    <scope>NUCLEOTIDE SEQUENCE [LARGE SCALE GENOMIC DNA]</scope>
    <source>
        <strain evidence="2">JCM 18542</strain>
    </source>
</reference>
<protein>
    <submittedName>
        <fullName evidence="1">Uncharacterized protein</fullName>
    </submittedName>
</protein>